<name>A0A3A4KW69_9NOCA</name>
<keyword evidence="4" id="KW-0032">Aminotransferase</keyword>
<dbReference type="SUPFAM" id="SSF53383">
    <property type="entry name" value="PLP-dependent transferases"/>
    <property type="match status" value="1"/>
</dbReference>
<keyword evidence="4" id="KW-0808">Transferase</keyword>
<organism evidence="4 5">
    <name type="scientific">Nocardia panacis</name>
    <dbReference type="NCBI Taxonomy" id="2340916"/>
    <lineage>
        <taxon>Bacteria</taxon>
        <taxon>Bacillati</taxon>
        <taxon>Actinomycetota</taxon>
        <taxon>Actinomycetes</taxon>
        <taxon>Mycobacteriales</taxon>
        <taxon>Nocardiaceae</taxon>
        <taxon>Nocardia</taxon>
    </lineage>
</organism>
<evidence type="ECO:0000256" key="1">
    <source>
        <dbReference type="ARBA" id="ARBA00001933"/>
    </source>
</evidence>
<reference evidence="4 5" key="1">
    <citation type="submission" date="2018-09" db="EMBL/GenBank/DDBJ databases">
        <title>YIM PH21274 draft genome.</title>
        <authorList>
            <person name="Miao C."/>
        </authorList>
    </citation>
    <scope>NUCLEOTIDE SEQUENCE [LARGE SCALE GENOMIC DNA]</scope>
    <source>
        <strain evidence="4 5">YIM PH 21724</strain>
    </source>
</reference>
<dbReference type="InterPro" id="IPR000653">
    <property type="entry name" value="DegT/StrS_aminotransferase"/>
</dbReference>
<gene>
    <name evidence="4" type="ORF">D5S18_18735</name>
</gene>
<dbReference type="GO" id="GO:0030170">
    <property type="term" value="F:pyridoxal phosphate binding"/>
    <property type="evidence" value="ECO:0007669"/>
    <property type="project" value="TreeGrafter"/>
</dbReference>
<dbReference type="RefSeq" id="WP_120042357.1">
    <property type="nucleotide sequence ID" value="NZ_QZFU01000020.1"/>
</dbReference>
<dbReference type="CDD" id="cd00616">
    <property type="entry name" value="AHBA_syn"/>
    <property type="match status" value="1"/>
</dbReference>
<dbReference type="Gene3D" id="3.40.50.720">
    <property type="entry name" value="NAD(P)-binding Rossmann-like Domain"/>
    <property type="match status" value="1"/>
</dbReference>
<dbReference type="Pfam" id="PF01370">
    <property type="entry name" value="Epimerase"/>
    <property type="match status" value="1"/>
</dbReference>
<comment type="similarity">
    <text evidence="2">Belongs to the DegT/DnrJ/EryC1 family.</text>
</comment>
<keyword evidence="5" id="KW-1185">Reference proteome</keyword>
<proteinExistence type="inferred from homology"/>
<evidence type="ECO:0000313" key="4">
    <source>
        <dbReference type="EMBL" id="RJO74191.1"/>
    </source>
</evidence>
<dbReference type="InterPro" id="IPR015424">
    <property type="entry name" value="PyrdxlP-dep_Trfase"/>
</dbReference>
<dbReference type="InterPro" id="IPR036291">
    <property type="entry name" value="NAD(P)-bd_dom_sf"/>
</dbReference>
<protein>
    <submittedName>
        <fullName evidence="4">Aminotransferase class I/II-fold pyridoxal phosphate-dependent enzyme</fullName>
    </submittedName>
</protein>
<accession>A0A3A4KW69</accession>
<dbReference type="InterPro" id="IPR001509">
    <property type="entry name" value="Epimerase_deHydtase"/>
</dbReference>
<dbReference type="Proteomes" id="UP000266677">
    <property type="component" value="Unassembled WGS sequence"/>
</dbReference>
<evidence type="ECO:0000313" key="5">
    <source>
        <dbReference type="Proteomes" id="UP000266677"/>
    </source>
</evidence>
<dbReference type="Pfam" id="PF01041">
    <property type="entry name" value="DegT_DnrJ_EryC1"/>
    <property type="match status" value="1"/>
</dbReference>
<dbReference type="GO" id="GO:0008483">
    <property type="term" value="F:transaminase activity"/>
    <property type="evidence" value="ECO:0007669"/>
    <property type="project" value="UniProtKB-KW"/>
</dbReference>
<keyword evidence="2" id="KW-0663">Pyridoxal phosphate</keyword>
<dbReference type="OrthoDB" id="9804264at2"/>
<dbReference type="PANTHER" id="PTHR30244">
    <property type="entry name" value="TRANSAMINASE"/>
    <property type="match status" value="1"/>
</dbReference>
<dbReference type="Gene3D" id="3.40.640.10">
    <property type="entry name" value="Type I PLP-dependent aspartate aminotransferase-like (Major domain)"/>
    <property type="match status" value="1"/>
</dbReference>
<dbReference type="Gene3D" id="3.90.1150.10">
    <property type="entry name" value="Aspartate Aminotransferase, domain 1"/>
    <property type="match status" value="1"/>
</dbReference>
<evidence type="ECO:0000256" key="2">
    <source>
        <dbReference type="RuleBase" id="RU004508"/>
    </source>
</evidence>
<feature type="domain" description="NAD-dependent epimerase/dehydratase" evidence="3">
    <location>
        <begin position="4"/>
        <end position="233"/>
    </location>
</feature>
<sequence length="717" mass="77505">MCKILVTGAGGFLGAVLVPQLLTDGHTVTAVDTYWFGDTLADHPRLDIHRADMRTMDLGLLTDVDVVIALAAISNDPAGQLDPVWTIEVNQRATIRLAEAARAAGVRRFVHASSCSVYGSNDTMPLTEDAPLGPLTIYAGTKVSTETALRNLETSLFRTVSLRKATLFGVSPRMRLDLAVNTMTHHAMARGRIAVDGDGRQWRPFLHVADAATAYRLCVETPDELLPDGAVFNVVGENLAICELAALVAVEFPAAVVTSGTERVDARSYRVDGARFAALTGFRPAHTVADGIREVRAALEAMDPDDWEHPRHHTVTMIDRVRKLPAIDGGAPVRWKPLPFAVPTIGREEENEVLAVLRSGWLTTGPRTKQFEAMCADYLGVEHAVATNSGTGALHLALAAAGIGPGDEVITTPITWPATANVIHHVGATTVFADVEPDTLNIDPAAVKAAITARTKAVMPVHMAGQPCDMDAIGTLAADHGLIVIEDAAHAFGAHWGEKMIGQTSTMAAFSFYATKNLTTGEGGLLVIDDDELAERARVLSLHGISKDAWRRYAPGGAVHWELIEPGFKYNMPDLAAAIGIHQLPRLEEFIATRTRHADLYDRLLADVPGIGLPTRRVGVRHTHHLYVIALDQDRLVIDRDRFIEALRAEGIGVGVHFISLHLQPYHLDRGMDPDMLPAARDASARIVSLPLYPAMTENDVRDVADAVRKVASAHQR</sequence>
<evidence type="ECO:0000259" key="3">
    <source>
        <dbReference type="Pfam" id="PF01370"/>
    </source>
</evidence>
<dbReference type="AlphaFoldDB" id="A0A3A4KW69"/>
<comment type="caution">
    <text evidence="4">The sequence shown here is derived from an EMBL/GenBank/DDBJ whole genome shotgun (WGS) entry which is preliminary data.</text>
</comment>
<dbReference type="PANTHER" id="PTHR30244:SF34">
    <property type="entry name" value="DTDP-4-AMINO-4,6-DIDEOXYGALACTOSE TRANSAMINASE"/>
    <property type="match status" value="1"/>
</dbReference>
<comment type="cofactor">
    <cofactor evidence="1">
        <name>pyridoxal 5'-phosphate</name>
        <dbReference type="ChEBI" id="CHEBI:597326"/>
    </cofactor>
</comment>
<dbReference type="GO" id="GO:0000271">
    <property type="term" value="P:polysaccharide biosynthetic process"/>
    <property type="evidence" value="ECO:0007669"/>
    <property type="project" value="TreeGrafter"/>
</dbReference>
<dbReference type="InterPro" id="IPR015421">
    <property type="entry name" value="PyrdxlP-dep_Trfase_major"/>
</dbReference>
<dbReference type="EMBL" id="QZFU01000020">
    <property type="protein sequence ID" value="RJO74191.1"/>
    <property type="molecule type" value="Genomic_DNA"/>
</dbReference>
<dbReference type="SUPFAM" id="SSF51735">
    <property type="entry name" value="NAD(P)-binding Rossmann-fold domains"/>
    <property type="match status" value="1"/>
</dbReference>
<dbReference type="InterPro" id="IPR015422">
    <property type="entry name" value="PyrdxlP-dep_Trfase_small"/>
</dbReference>
<dbReference type="CDD" id="cd08946">
    <property type="entry name" value="SDR_e"/>
    <property type="match status" value="1"/>
</dbReference>